<protein>
    <submittedName>
        <fullName evidence="1">Uncharacterized protein</fullName>
    </submittedName>
</protein>
<organism evidence="1 2">
    <name type="scientific">Actinocorallia aurantiaca</name>
    <dbReference type="NCBI Taxonomy" id="46204"/>
    <lineage>
        <taxon>Bacteria</taxon>
        <taxon>Bacillati</taxon>
        <taxon>Actinomycetota</taxon>
        <taxon>Actinomycetes</taxon>
        <taxon>Streptosporangiales</taxon>
        <taxon>Thermomonosporaceae</taxon>
        <taxon>Actinocorallia</taxon>
    </lineage>
</organism>
<dbReference type="Proteomes" id="UP001501842">
    <property type="component" value="Unassembled WGS sequence"/>
</dbReference>
<name>A0ABP6H5V6_9ACTN</name>
<evidence type="ECO:0000313" key="1">
    <source>
        <dbReference type="EMBL" id="GAA2736496.1"/>
    </source>
</evidence>
<accession>A0ABP6H5V6</accession>
<sequence length="49" mass="5116">MLLAGGAERAAELGWDPPVLLAKASGRAPLTPEEAEAAHRLGVRWLPLG</sequence>
<reference evidence="2" key="1">
    <citation type="journal article" date="2019" name="Int. J. Syst. Evol. Microbiol.">
        <title>The Global Catalogue of Microorganisms (GCM) 10K type strain sequencing project: providing services to taxonomists for standard genome sequencing and annotation.</title>
        <authorList>
            <consortium name="The Broad Institute Genomics Platform"/>
            <consortium name="The Broad Institute Genome Sequencing Center for Infectious Disease"/>
            <person name="Wu L."/>
            <person name="Ma J."/>
        </authorList>
    </citation>
    <scope>NUCLEOTIDE SEQUENCE [LARGE SCALE GENOMIC DNA]</scope>
    <source>
        <strain evidence="2">JCM 8201</strain>
    </source>
</reference>
<keyword evidence="2" id="KW-1185">Reference proteome</keyword>
<dbReference type="EMBL" id="BAAATZ010000032">
    <property type="protein sequence ID" value="GAA2736496.1"/>
    <property type="molecule type" value="Genomic_DNA"/>
</dbReference>
<comment type="caution">
    <text evidence="1">The sequence shown here is derived from an EMBL/GenBank/DDBJ whole genome shotgun (WGS) entry which is preliminary data.</text>
</comment>
<proteinExistence type="predicted"/>
<evidence type="ECO:0000313" key="2">
    <source>
        <dbReference type="Proteomes" id="UP001501842"/>
    </source>
</evidence>
<gene>
    <name evidence="1" type="ORF">GCM10010439_63740</name>
</gene>